<keyword evidence="3" id="KW-1185">Reference proteome</keyword>
<reference evidence="2" key="1">
    <citation type="submission" date="2021-02" db="EMBL/GenBank/DDBJ databases">
        <title>First Annotated Genome of the Yellow-green Alga Tribonema minus.</title>
        <authorList>
            <person name="Mahan K.M."/>
        </authorList>
    </citation>
    <scope>NUCLEOTIDE SEQUENCE</scope>
    <source>
        <strain evidence="2">UTEX B ZZ1240</strain>
    </source>
</reference>
<sequence length="408" mass="45693">MRRHTPVATFLHDTSAAIRRKPRQLQLALSARMKELTFARDNGSRLLWLDWAEVLLPVAISALTPVWRLVKLLFGISILFYGSNFQTIAFHIIIFRISGYKSVIKHCRDLVSHYKKARKATALAARHTLSLNESLAQQKLRREEREHMLRDRQEMLRDGRITAEEARQFITRHRQEIRAIAAQQDQLAAASSSIMALRTAIPWKALSTTLRDLYAALVTSVTASTFKAAGRFTMALYCGDVLKRDVIALLGPCIDPLSYEAELCTDLESIMMGPAAARATFAGVAATAALLTMFYRDPEWALQLSLCFLGSSVVIGYLEMVLDPLARRFKVRQLSRSPLSAILHLLLTAVGWRYHCHAGATKEFVCLPLIKVLEWGNAFLNKFNMSAVQYFNNGSPAQAVDATGMINA</sequence>
<dbReference type="AlphaFoldDB" id="A0A835YUQ5"/>
<accession>A0A835YUQ5</accession>
<feature type="transmembrane region" description="Helical" evidence="1">
    <location>
        <begin position="73"/>
        <end position="95"/>
    </location>
</feature>
<protein>
    <submittedName>
        <fullName evidence="2">Uncharacterized protein</fullName>
    </submittedName>
</protein>
<organism evidence="2 3">
    <name type="scientific">Tribonema minus</name>
    <dbReference type="NCBI Taxonomy" id="303371"/>
    <lineage>
        <taxon>Eukaryota</taxon>
        <taxon>Sar</taxon>
        <taxon>Stramenopiles</taxon>
        <taxon>Ochrophyta</taxon>
        <taxon>PX clade</taxon>
        <taxon>Xanthophyceae</taxon>
        <taxon>Tribonematales</taxon>
        <taxon>Tribonemataceae</taxon>
        <taxon>Tribonema</taxon>
    </lineage>
</organism>
<dbReference type="EMBL" id="JAFCMP010000531">
    <property type="protein sequence ID" value="KAG5176913.1"/>
    <property type="molecule type" value="Genomic_DNA"/>
</dbReference>
<keyword evidence="1" id="KW-0812">Transmembrane</keyword>
<dbReference type="Proteomes" id="UP000664859">
    <property type="component" value="Unassembled WGS sequence"/>
</dbReference>
<keyword evidence="1" id="KW-1133">Transmembrane helix</keyword>
<evidence type="ECO:0000313" key="2">
    <source>
        <dbReference type="EMBL" id="KAG5176913.1"/>
    </source>
</evidence>
<comment type="caution">
    <text evidence="2">The sequence shown here is derived from an EMBL/GenBank/DDBJ whole genome shotgun (WGS) entry which is preliminary data.</text>
</comment>
<feature type="transmembrane region" description="Helical" evidence="1">
    <location>
        <begin position="301"/>
        <end position="322"/>
    </location>
</feature>
<feature type="transmembrane region" description="Helical" evidence="1">
    <location>
        <begin position="275"/>
        <end position="295"/>
    </location>
</feature>
<gene>
    <name evidence="2" type="ORF">JKP88DRAFT_270768</name>
</gene>
<evidence type="ECO:0000256" key="1">
    <source>
        <dbReference type="SAM" id="Phobius"/>
    </source>
</evidence>
<name>A0A835YUQ5_9STRA</name>
<proteinExistence type="predicted"/>
<evidence type="ECO:0000313" key="3">
    <source>
        <dbReference type="Proteomes" id="UP000664859"/>
    </source>
</evidence>
<dbReference type="OrthoDB" id="10564385at2759"/>
<keyword evidence="1" id="KW-0472">Membrane</keyword>
<feature type="transmembrane region" description="Helical" evidence="1">
    <location>
        <begin position="46"/>
        <end position="67"/>
    </location>
</feature>